<dbReference type="Pfam" id="PF14175">
    <property type="entry name" value="YaaC"/>
    <property type="match status" value="1"/>
</dbReference>
<evidence type="ECO:0000313" key="2">
    <source>
        <dbReference type="Proteomes" id="UP000181997"/>
    </source>
</evidence>
<proteinExistence type="predicted"/>
<accession>A0A1C4E5U9</accession>
<protein>
    <submittedName>
        <fullName evidence="1">YaaC-like Protein</fullName>
    </submittedName>
</protein>
<sequence>MESIHRHWDFIHYFQSAEYSQKFLKNGYEQIGFAQAETKSYENCYPFMYYLEQGELYYKQALQSPLSLQPILLFYGYIHFIKAIVLTEDPLYPETTQVLAHGVTSRKRKKQQYHFLQDEVKVQKNGLFSHFSTLVFQAKHIIGEKLKMEDLLVQIPELEEAFKVLLKRKTMLWFNPENELVLDESVLNNFNMSKDLFKQYLNEKLTGKNQWTKEDTLHIPHISEQLPVRWHLGSDRLCLPSIRNEANMLPELLIHYAVLYNLSMIARYETEWWVELLKNRTNEDYPIIRSFLNVTTQKAPYLLLDILKQKM</sequence>
<organism evidence="1 2">
    <name type="scientific">[Bacillus] enclensis</name>
    <dbReference type="NCBI Taxonomy" id="1402860"/>
    <lineage>
        <taxon>Bacteria</taxon>
        <taxon>Bacillati</taxon>
        <taxon>Bacillota</taxon>
        <taxon>Bacilli</taxon>
        <taxon>Bacillales</taxon>
        <taxon>Bacillaceae</taxon>
        <taxon>Rossellomorea</taxon>
    </lineage>
</organism>
<gene>
    <name evidence="1" type="ORF">GA0061094_4527</name>
</gene>
<dbReference type="EMBL" id="FMAU01000015">
    <property type="protein sequence ID" value="SCC38954.1"/>
    <property type="molecule type" value="Genomic_DNA"/>
</dbReference>
<name>A0A1C4E5U9_9BACI</name>
<dbReference type="RefSeq" id="WP_064564723.1">
    <property type="nucleotide sequence ID" value="NZ_FMAU01000015.1"/>
</dbReference>
<reference evidence="2" key="1">
    <citation type="submission" date="2016-08" db="EMBL/GenBank/DDBJ databases">
        <authorList>
            <person name="Varghese N."/>
            <person name="Submissions Spin"/>
        </authorList>
    </citation>
    <scope>NUCLEOTIDE SEQUENCE [LARGE SCALE GENOMIC DNA]</scope>
    <source>
        <strain evidence="2">SGD-1123</strain>
    </source>
</reference>
<dbReference type="Proteomes" id="UP000181997">
    <property type="component" value="Unassembled WGS sequence"/>
</dbReference>
<keyword evidence="2" id="KW-1185">Reference proteome</keyword>
<dbReference type="AlphaFoldDB" id="A0A1C4E5U9"/>
<dbReference type="InterPro" id="IPR026988">
    <property type="entry name" value="YaaC-like"/>
</dbReference>
<evidence type="ECO:0000313" key="1">
    <source>
        <dbReference type="EMBL" id="SCC38954.1"/>
    </source>
</evidence>